<dbReference type="EMBL" id="VSRR010068989">
    <property type="protein sequence ID" value="MPC85618.1"/>
    <property type="molecule type" value="Genomic_DNA"/>
</dbReference>
<organism evidence="1 2">
    <name type="scientific">Portunus trituberculatus</name>
    <name type="common">Swimming crab</name>
    <name type="synonym">Neptunus trituberculatus</name>
    <dbReference type="NCBI Taxonomy" id="210409"/>
    <lineage>
        <taxon>Eukaryota</taxon>
        <taxon>Metazoa</taxon>
        <taxon>Ecdysozoa</taxon>
        <taxon>Arthropoda</taxon>
        <taxon>Crustacea</taxon>
        <taxon>Multicrustacea</taxon>
        <taxon>Malacostraca</taxon>
        <taxon>Eumalacostraca</taxon>
        <taxon>Eucarida</taxon>
        <taxon>Decapoda</taxon>
        <taxon>Pleocyemata</taxon>
        <taxon>Brachyura</taxon>
        <taxon>Eubrachyura</taxon>
        <taxon>Portunoidea</taxon>
        <taxon>Portunidae</taxon>
        <taxon>Portuninae</taxon>
        <taxon>Portunus</taxon>
    </lineage>
</organism>
<reference evidence="1 2" key="1">
    <citation type="submission" date="2019-05" db="EMBL/GenBank/DDBJ databases">
        <title>Another draft genome of Portunus trituberculatus and its Hox gene families provides insights of decapod evolution.</title>
        <authorList>
            <person name="Jeong J.-H."/>
            <person name="Song I."/>
            <person name="Kim S."/>
            <person name="Choi T."/>
            <person name="Kim D."/>
            <person name="Ryu S."/>
            <person name="Kim W."/>
        </authorList>
    </citation>
    <scope>NUCLEOTIDE SEQUENCE [LARGE SCALE GENOMIC DNA]</scope>
    <source>
        <tissue evidence="1">Muscle</tissue>
    </source>
</reference>
<dbReference type="AlphaFoldDB" id="A0A5B7IYB1"/>
<gene>
    <name evidence="1" type="ORF">E2C01_080399</name>
</gene>
<comment type="caution">
    <text evidence="1">The sequence shown here is derived from an EMBL/GenBank/DDBJ whole genome shotgun (WGS) entry which is preliminary data.</text>
</comment>
<evidence type="ECO:0000313" key="1">
    <source>
        <dbReference type="EMBL" id="MPC85618.1"/>
    </source>
</evidence>
<keyword evidence="2" id="KW-1185">Reference proteome</keyword>
<evidence type="ECO:0000313" key="2">
    <source>
        <dbReference type="Proteomes" id="UP000324222"/>
    </source>
</evidence>
<protein>
    <submittedName>
        <fullName evidence="1">Uncharacterized protein</fullName>
    </submittedName>
</protein>
<sequence length="96" mass="10430">MAAGQDFEGSRKRQVEGALGVVRGGGGGGRRHAWMNDVLPLRMFKLKRVTKRVEEAGALMGEGRVAGAGGVWRGAWRERRASPGGHYLDKGPCRER</sequence>
<name>A0A5B7IYB1_PORTR</name>
<proteinExistence type="predicted"/>
<dbReference type="Proteomes" id="UP000324222">
    <property type="component" value="Unassembled WGS sequence"/>
</dbReference>
<accession>A0A5B7IYB1</accession>